<proteinExistence type="predicted"/>
<dbReference type="Gene3D" id="3.40.50.300">
    <property type="entry name" value="P-loop containing nucleotide triphosphate hydrolases"/>
    <property type="match status" value="1"/>
</dbReference>
<evidence type="ECO:0000313" key="2">
    <source>
        <dbReference type="Proteomes" id="UP001235939"/>
    </source>
</evidence>
<accession>A0ABY6LJG6</accession>
<keyword evidence="2" id="KW-1185">Reference proteome</keyword>
<dbReference type="PANTHER" id="PTHR10676">
    <property type="entry name" value="DYNEIN HEAVY CHAIN FAMILY PROTEIN"/>
    <property type="match status" value="1"/>
</dbReference>
<sequence length="337" mass="38311">MPAAPEHILACIRCTKQDLWERPLLIIKQLEEHELMEFVSQLTQCRQLMAAQAYHLRRTVPHLASLSVHLSLQAQAFLVLLQDFQELGPSSVPFEWVFMPKYASDDNGKVTVECHGRSYDYGHEYGPPWADWVWTAGCTRVAISLLSALSSTQGWAGLCGDPGSTRSHLVAQLAQIQVLGRACYTFPCSPDISWDILRPWILGSLLGNSWLTLDNFHLLEIEEGISYPRPQTSSPLTPATIVAESTPSRRYPLRERRPPYRYSLIDVRVELFKRRKKKRIEALLKRGHVESYSECTPPPPPILNEINPGRSPESQICKQRLTYFRHVIGANALEKIM</sequence>
<dbReference type="InterPro" id="IPR027417">
    <property type="entry name" value="P-loop_NTPase"/>
</dbReference>
<organism evidence="1 2">
    <name type="scientific">Cordylochernes scorpioides</name>
    <dbReference type="NCBI Taxonomy" id="51811"/>
    <lineage>
        <taxon>Eukaryota</taxon>
        <taxon>Metazoa</taxon>
        <taxon>Ecdysozoa</taxon>
        <taxon>Arthropoda</taxon>
        <taxon>Chelicerata</taxon>
        <taxon>Arachnida</taxon>
        <taxon>Pseudoscorpiones</taxon>
        <taxon>Cheliferoidea</taxon>
        <taxon>Chernetidae</taxon>
        <taxon>Cordylochernes</taxon>
    </lineage>
</organism>
<dbReference type="Proteomes" id="UP001235939">
    <property type="component" value="Chromosome 20"/>
</dbReference>
<evidence type="ECO:0000313" key="1">
    <source>
        <dbReference type="EMBL" id="UYV81312.1"/>
    </source>
</evidence>
<dbReference type="EMBL" id="CP092882">
    <property type="protein sequence ID" value="UYV81312.1"/>
    <property type="molecule type" value="Genomic_DNA"/>
</dbReference>
<name>A0ABY6LJG6_9ARAC</name>
<gene>
    <name evidence="1" type="ORF">LAZ67_20000744</name>
</gene>
<reference evidence="1 2" key="1">
    <citation type="submission" date="2022-01" db="EMBL/GenBank/DDBJ databases">
        <title>A chromosomal length assembly of Cordylochernes scorpioides.</title>
        <authorList>
            <person name="Zeh D."/>
            <person name="Zeh J."/>
        </authorList>
    </citation>
    <scope>NUCLEOTIDE SEQUENCE [LARGE SCALE GENOMIC DNA]</scope>
    <source>
        <strain evidence="1">IN4F17</strain>
        <tissue evidence="1">Whole Body</tissue>
    </source>
</reference>
<protein>
    <submittedName>
        <fullName evidence="1">Uncharacterized protein</fullName>
    </submittedName>
</protein>
<dbReference type="InterPro" id="IPR026983">
    <property type="entry name" value="DHC"/>
</dbReference>